<comment type="caution">
    <text evidence="3">The sequence shown here is derived from an EMBL/GenBank/DDBJ whole genome shotgun (WGS) entry which is preliminary data.</text>
</comment>
<sequence length="311" mass="30917">MKKTRTLASAAGALALVTGVASLALIGGGGAASAAGQPSSAFGIQLTAAGTNAIDATPLVTSNDGAPITDSLVTLPPNPLLTGGVISVEAKNGSARASVADLKVAGGLLEQAPQLQQLFTQLQPVCDGLDLIPLGQVLDQLRDPVTGTLLPAALEQLVAGAGQAGLDLSLVTALDLSEILPETLGDLCDVVAGGALVGATAVAAECTGTTGTTTITDLGILGVDSLLDTNKPNSKVEVPGLLEVTVNRQTTNADGTFTVDALYVNLFGQLELTVGSATCGEVTNRVDNPETPDTPDAPVPTPVETNVPVTG</sequence>
<dbReference type="NCBIfam" id="NF040603">
    <property type="entry name" value="choice_anch_P"/>
    <property type="match status" value="1"/>
</dbReference>
<keyword evidence="4" id="KW-1185">Reference proteome</keyword>
<dbReference type="Proteomes" id="UP000663791">
    <property type="component" value="Unassembled WGS sequence"/>
</dbReference>
<feature type="region of interest" description="Disordered" evidence="1">
    <location>
        <begin position="281"/>
        <end position="311"/>
    </location>
</feature>
<dbReference type="EMBL" id="JAERTX010000008">
    <property type="protein sequence ID" value="MBM9460275.1"/>
    <property type="molecule type" value="Genomic_DNA"/>
</dbReference>
<reference evidence="3" key="1">
    <citation type="submission" date="2021-01" db="EMBL/GenBank/DDBJ databases">
        <title>Novel species in genus Nocardioides.</title>
        <authorList>
            <person name="Zhang G."/>
        </authorList>
    </citation>
    <scope>NUCLEOTIDE SEQUENCE</scope>
    <source>
        <strain evidence="3">Zg-536</strain>
    </source>
</reference>
<dbReference type="AlphaFoldDB" id="A0A938Y9E8"/>
<dbReference type="RefSeq" id="WP_205291597.1">
    <property type="nucleotide sequence ID" value="NZ_CP074406.1"/>
</dbReference>
<name>A0A938Y9E8_9ACTN</name>
<organism evidence="3 4">
    <name type="scientific">Nocardioides faecalis</name>
    <dbReference type="NCBI Taxonomy" id="2803858"/>
    <lineage>
        <taxon>Bacteria</taxon>
        <taxon>Bacillati</taxon>
        <taxon>Actinomycetota</taxon>
        <taxon>Actinomycetes</taxon>
        <taxon>Propionibacteriales</taxon>
        <taxon>Nocardioidaceae</taxon>
        <taxon>Nocardioides</taxon>
    </lineage>
</organism>
<protein>
    <recommendedName>
        <fullName evidence="5">Choice-of-anchor G family protein</fullName>
    </recommendedName>
</protein>
<evidence type="ECO:0008006" key="5">
    <source>
        <dbReference type="Google" id="ProtNLM"/>
    </source>
</evidence>
<evidence type="ECO:0000256" key="1">
    <source>
        <dbReference type="SAM" id="MobiDB-lite"/>
    </source>
</evidence>
<feature type="compositionally biased region" description="Low complexity" evidence="1">
    <location>
        <begin position="302"/>
        <end position="311"/>
    </location>
</feature>
<evidence type="ECO:0000313" key="4">
    <source>
        <dbReference type="Proteomes" id="UP000663791"/>
    </source>
</evidence>
<gene>
    <name evidence="3" type="ORF">JK386_10210</name>
</gene>
<feature type="signal peptide" evidence="2">
    <location>
        <begin position="1"/>
        <end position="23"/>
    </location>
</feature>
<keyword evidence="2" id="KW-0732">Signal</keyword>
<evidence type="ECO:0000313" key="3">
    <source>
        <dbReference type="EMBL" id="MBM9460275.1"/>
    </source>
</evidence>
<proteinExistence type="predicted"/>
<evidence type="ECO:0000256" key="2">
    <source>
        <dbReference type="SAM" id="SignalP"/>
    </source>
</evidence>
<accession>A0A938Y9E8</accession>
<feature type="chain" id="PRO_5039600141" description="Choice-of-anchor G family protein" evidence="2">
    <location>
        <begin position="24"/>
        <end position="311"/>
    </location>
</feature>